<evidence type="ECO:0000313" key="7">
    <source>
        <dbReference type="EMBL" id="KAF6718785.1"/>
    </source>
</evidence>
<dbReference type="InterPro" id="IPR020846">
    <property type="entry name" value="MFS_dom"/>
</dbReference>
<dbReference type="GO" id="GO:0055056">
    <property type="term" value="F:D-glucose transmembrane transporter activity"/>
    <property type="evidence" value="ECO:0007669"/>
    <property type="project" value="TreeGrafter"/>
</dbReference>
<comment type="subcellular location">
    <subcellularLocation>
        <location evidence="1">Membrane</location>
        <topology evidence="1">Multi-pass membrane protein</topology>
    </subcellularLocation>
</comment>
<dbReference type="PROSITE" id="PS00217">
    <property type="entry name" value="SUGAR_TRANSPORT_2"/>
    <property type="match status" value="1"/>
</dbReference>
<dbReference type="Proteomes" id="UP000646548">
    <property type="component" value="Unassembled WGS sequence"/>
</dbReference>
<evidence type="ECO:0000256" key="1">
    <source>
        <dbReference type="ARBA" id="ARBA00004141"/>
    </source>
</evidence>
<proteinExistence type="predicted"/>
<accession>A0A834C1T5</accession>
<dbReference type="EMBL" id="WKFB01000685">
    <property type="protein sequence ID" value="KAF6718785.1"/>
    <property type="molecule type" value="Genomic_DNA"/>
</dbReference>
<keyword evidence="7" id="KW-0762">Sugar transport</keyword>
<keyword evidence="2 5" id="KW-0812">Transmembrane</keyword>
<feature type="transmembrane region" description="Helical" evidence="5">
    <location>
        <begin position="82"/>
        <end position="101"/>
    </location>
</feature>
<gene>
    <name evidence="7" type="ORF">FQA47_024734</name>
</gene>
<feature type="transmembrane region" description="Helical" evidence="5">
    <location>
        <begin position="107"/>
        <end position="125"/>
    </location>
</feature>
<dbReference type="SUPFAM" id="SSF103473">
    <property type="entry name" value="MFS general substrate transporter"/>
    <property type="match status" value="1"/>
</dbReference>
<feature type="transmembrane region" description="Helical" evidence="5">
    <location>
        <begin position="137"/>
        <end position="159"/>
    </location>
</feature>
<evidence type="ECO:0000256" key="2">
    <source>
        <dbReference type="ARBA" id="ARBA00022692"/>
    </source>
</evidence>
<sequence>MPEESVDECKPLLTKGIKESQRSKYVQAFINRTWNERYQANISESALTLLWSTIVSIFTLGGLLGVSIGGTLSVKLGRKGTLLTNNFFSLTAALLMGLSSSVRSFELLIIGRFLIGINAGIGLCVEPMFLGEISPTAFRGALGSGTSIFLTVGILSGQVMGLDEVLGKEEFWPYLLSTTCIPAILQLLILPWFPESPRYLFIDKGDEEGCKKALRQLHGLADCDSSLEDIQKEKSNLAGFRAKKPWELFADRSVRWQLLTIIVINMAQQLNGVNAVRLTYTQ</sequence>
<dbReference type="Pfam" id="PF00083">
    <property type="entry name" value="Sugar_tr"/>
    <property type="match status" value="1"/>
</dbReference>
<dbReference type="AlphaFoldDB" id="A0A834C1T5"/>
<dbReference type="PANTHER" id="PTHR23503">
    <property type="entry name" value="SOLUTE CARRIER FAMILY 2"/>
    <property type="match status" value="1"/>
</dbReference>
<dbReference type="InterPro" id="IPR045263">
    <property type="entry name" value="GLUT"/>
</dbReference>
<dbReference type="InterPro" id="IPR003663">
    <property type="entry name" value="Sugar/inositol_transpt"/>
</dbReference>
<feature type="transmembrane region" description="Helical" evidence="5">
    <location>
        <begin position="171"/>
        <end position="193"/>
    </location>
</feature>
<dbReference type="PANTHER" id="PTHR23503:SF1">
    <property type="entry name" value="MAJOR FACILITATOR SUPERFAMILY (MFS) PROFILE DOMAIN-CONTAINING PROTEIN"/>
    <property type="match status" value="1"/>
</dbReference>
<reference evidence="7" key="1">
    <citation type="journal article" name="BMC Genomics">
        <title>Long-read sequencing and de novo genome assembly of marine medaka (Oryzias melastigma).</title>
        <authorList>
            <person name="Liang P."/>
            <person name="Saqib H.S.A."/>
            <person name="Ni X."/>
            <person name="Shen Y."/>
        </authorList>
    </citation>
    <scope>NUCLEOTIDE SEQUENCE</scope>
    <source>
        <strain evidence="7">Bigg-433</strain>
    </source>
</reference>
<dbReference type="InterPro" id="IPR005828">
    <property type="entry name" value="MFS_sugar_transport-like"/>
</dbReference>
<dbReference type="PRINTS" id="PR00171">
    <property type="entry name" value="SUGRTRNSPORT"/>
</dbReference>
<evidence type="ECO:0000256" key="4">
    <source>
        <dbReference type="ARBA" id="ARBA00023136"/>
    </source>
</evidence>
<dbReference type="GO" id="GO:0046323">
    <property type="term" value="P:D-glucose import"/>
    <property type="evidence" value="ECO:0007669"/>
    <property type="project" value="TreeGrafter"/>
</dbReference>
<feature type="domain" description="Major facilitator superfamily (MFS) profile" evidence="6">
    <location>
        <begin position="1"/>
        <end position="282"/>
    </location>
</feature>
<dbReference type="PROSITE" id="PS50850">
    <property type="entry name" value="MFS"/>
    <property type="match status" value="1"/>
</dbReference>
<protein>
    <submittedName>
        <fullName evidence="7">Solute carrier family 2, facilitated glucose transporter member 5</fullName>
    </submittedName>
</protein>
<comment type="caution">
    <text evidence="7">The sequence shown here is derived from an EMBL/GenBank/DDBJ whole genome shotgun (WGS) entry which is preliminary data.</text>
</comment>
<keyword evidence="3 5" id="KW-1133">Transmembrane helix</keyword>
<evidence type="ECO:0000259" key="6">
    <source>
        <dbReference type="PROSITE" id="PS50850"/>
    </source>
</evidence>
<evidence type="ECO:0000256" key="5">
    <source>
        <dbReference type="SAM" id="Phobius"/>
    </source>
</evidence>
<organism evidence="7 8">
    <name type="scientific">Oryzias melastigma</name>
    <name type="common">Marine medaka</name>
    <dbReference type="NCBI Taxonomy" id="30732"/>
    <lineage>
        <taxon>Eukaryota</taxon>
        <taxon>Metazoa</taxon>
        <taxon>Chordata</taxon>
        <taxon>Craniata</taxon>
        <taxon>Vertebrata</taxon>
        <taxon>Euteleostomi</taxon>
        <taxon>Actinopterygii</taxon>
        <taxon>Neopterygii</taxon>
        <taxon>Teleostei</taxon>
        <taxon>Neoteleostei</taxon>
        <taxon>Acanthomorphata</taxon>
        <taxon>Ovalentaria</taxon>
        <taxon>Atherinomorphae</taxon>
        <taxon>Beloniformes</taxon>
        <taxon>Adrianichthyidae</taxon>
        <taxon>Oryziinae</taxon>
        <taxon>Oryzias</taxon>
    </lineage>
</organism>
<dbReference type="Gene3D" id="1.20.1250.20">
    <property type="entry name" value="MFS general substrate transporter like domains"/>
    <property type="match status" value="1"/>
</dbReference>
<evidence type="ECO:0000313" key="8">
    <source>
        <dbReference type="Proteomes" id="UP000646548"/>
    </source>
</evidence>
<name>A0A834C1T5_ORYME</name>
<keyword evidence="4 5" id="KW-0472">Membrane</keyword>
<evidence type="ECO:0000256" key="3">
    <source>
        <dbReference type="ARBA" id="ARBA00022989"/>
    </source>
</evidence>
<dbReference type="GO" id="GO:0005886">
    <property type="term" value="C:plasma membrane"/>
    <property type="evidence" value="ECO:0007669"/>
    <property type="project" value="TreeGrafter"/>
</dbReference>
<dbReference type="InterPro" id="IPR005829">
    <property type="entry name" value="Sugar_transporter_CS"/>
</dbReference>
<keyword evidence="7" id="KW-0813">Transport</keyword>
<feature type="transmembrane region" description="Helical" evidence="5">
    <location>
        <begin position="49"/>
        <end position="70"/>
    </location>
</feature>
<dbReference type="InterPro" id="IPR036259">
    <property type="entry name" value="MFS_trans_sf"/>
</dbReference>
<dbReference type="GO" id="GO:0070837">
    <property type="term" value="P:dehydroascorbic acid transport"/>
    <property type="evidence" value="ECO:0007669"/>
    <property type="project" value="TreeGrafter"/>
</dbReference>